<gene>
    <name evidence="1" type="ORF">SISNIDRAFT_461768</name>
</gene>
<dbReference type="Proteomes" id="UP000076722">
    <property type="component" value="Unassembled WGS sequence"/>
</dbReference>
<accession>A0A165ACM5</accession>
<keyword evidence="2" id="KW-1185">Reference proteome</keyword>
<reference evidence="1 2" key="1">
    <citation type="journal article" date="2016" name="Mol. Biol. Evol.">
        <title>Comparative Genomics of Early-Diverging Mushroom-Forming Fungi Provides Insights into the Origins of Lignocellulose Decay Capabilities.</title>
        <authorList>
            <person name="Nagy L.G."/>
            <person name="Riley R."/>
            <person name="Tritt A."/>
            <person name="Adam C."/>
            <person name="Daum C."/>
            <person name="Floudas D."/>
            <person name="Sun H."/>
            <person name="Yadav J.S."/>
            <person name="Pangilinan J."/>
            <person name="Larsson K.H."/>
            <person name="Matsuura K."/>
            <person name="Barry K."/>
            <person name="Labutti K."/>
            <person name="Kuo R."/>
            <person name="Ohm R.A."/>
            <person name="Bhattacharya S.S."/>
            <person name="Shirouzu T."/>
            <person name="Yoshinaga Y."/>
            <person name="Martin F.M."/>
            <person name="Grigoriev I.V."/>
            <person name="Hibbett D.S."/>
        </authorList>
    </citation>
    <scope>NUCLEOTIDE SEQUENCE [LARGE SCALE GENOMIC DNA]</scope>
    <source>
        <strain evidence="1 2">HHB9708</strain>
    </source>
</reference>
<dbReference type="AlphaFoldDB" id="A0A165ACM5"/>
<sequence>MVLTTPSEAARGYKGRTESVRIPEHNLFVLMEPYCGAHKLAWASRFKKCNLEVLLPLLRFKDGLIEVKSLDILASLPALLEYEESAGSVEIVGTAVSSLSTVQEIDSGFFSQEASIMSIDNGRTSIQGHGIRFKTCWNYSNFAGKPLRSGNQVTTASHNSRYEQLPDAGFDFGRQSGRS</sequence>
<dbReference type="EMBL" id="KV419394">
    <property type="protein sequence ID" value="KZS98792.1"/>
    <property type="molecule type" value="Genomic_DNA"/>
</dbReference>
<name>A0A165ACM5_9AGAM</name>
<evidence type="ECO:0000313" key="1">
    <source>
        <dbReference type="EMBL" id="KZS98792.1"/>
    </source>
</evidence>
<protein>
    <submittedName>
        <fullName evidence="1">Uncharacterized protein</fullName>
    </submittedName>
</protein>
<proteinExistence type="predicted"/>
<organism evidence="1 2">
    <name type="scientific">Sistotremastrum niveocremeum HHB9708</name>
    <dbReference type="NCBI Taxonomy" id="1314777"/>
    <lineage>
        <taxon>Eukaryota</taxon>
        <taxon>Fungi</taxon>
        <taxon>Dikarya</taxon>
        <taxon>Basidiomycota</taxon>
        <taxon>Agaricomycotina</taxon>
        <taxon>Agaricomycetes</taxon>
        <taxon>Sistotremastrales</taxon>
        <taxon>Sistotremastraceae</taxon>
        <taxon>Sertulicium</taxon>
        <taxon>Sertulicium niveocremeum</taxon>
    </lineage>
</organism>
<evidence type="ECO:0000313" key="2">
    <source>
        <dbReference type="Proteomes" id="UP000076722"/>
    </source>
</evidence>